<dbReference type="PROSITE" id="PS50234">
    <property type="entry name" value="VWFA"/>
    <property type="match status" value="1"/>
</dbReference>
<dbReference type="Gene3D" id="3.40.50.410">
    <property type="entry name" value="von Willebrand factor, type A domain"/>
    <property type="match status" value="1"/>
</dbReference>
<feature type="domain" description="VWFA" evidence="2">
    <location>
        <begin position="143"/>
        <end position="430"/>
    </location>
</feature>
<evidence type="ECO:0000256" key="1">
    <source>
        <dbReference type="SAM" id="Phobius"/>
    </source>
</evidence>
<evidence type="ECO:0000259" key="2">
    <source>
        <dbReference type="PROSITE" id="PS50234"/>
    </source>
</evidence>
<organism evidence="3 4">
    <name type="scientific">Candidatus Raskinella chloraquaticus</name>
    <dbReference type="NCBI Taxonomy" id="1951219"/>
    <lineage>
        <taxon>Bacteria</taxon>
        <taxon>Pseudomonadati</taxon>
        <taxon>Pseudomonadota</taxon>
        <taxon>Alphaproteobacteria</taxon>
        <taxon>Hyphomicrobiales</taxon>
        <taxon>Phreatobacteraceae</taxon>
        <taxon>Candidatus Raskinella</taxon>
    </lineage>
</organism>
<dbReference type="SUPFAM" id="SSF53300">
    <property type="entry name" value="vWA-like"/>
    <property type="match status" value="1"/>
</dbReference>
<dbReference type="AlphaFoldDB" id="A0A1W9HUU0"/>
<comment type="caution">
    <text evidence="3">The sequence shown here is derived from an EMBL/GenBank/DDBJ whole genome shotgun (WGS) entry which is preliminary data.</text>
</comment>
<keyword evidence="1" id="KW-1133">Transmembrane helix</keyword>
<dbReference type="EMBL" id="LWDL01000021">
    <property type="protein sequence ID" value="OQW51185.1"/>
    <property type="molecule type" value="Genomic_DNA"/>
</dbReference>
<dbReference type="RefSeq" id="WP_376801583.1">
    <property type="nucleotide sequence ID" value="NZ_DBNB01000022.1"/>
</dbReference>
<dbReference type="Proteomes" id="UP000192872">
    <property type="component" value="Unassembled WGS sequence"/>
</dbReference>
<keyword evidence="1" id="KW-0812">Transmembrane</keyword>
<dbReference type="InterPro" id="IPR036465">
    <property type="entry name" value="vWFA_dom_sf"/>
</dbReference>
<proteinExistence type="predicted"/>
<gene>
    <name evidence="3" type="ORF">A4S15_12190</name>
</gene>
<reference evidence="3 4" key="1">
    <citation type="journal article" date="2017" name="Water Res.">
        <title>Comammox in drinking water systems.</title>
        <authorList>
            <person name="Wang Y."/>
            <person name="Ma L."/>
            <person name="Mao Y."/>
            <person name="Jiang X."/>
            <person name="Xia Y."/>
            <person name="Yu K."/>
            <person name="Li B."/>
            <person name="Zhang T."/>
        </authorList>
    </citation>
    <scope>NUCLEOTIDE SEQUENCE [LARGE SCALE GENOMIC DNA]</scope>
    <source>
        <strain evidence="3">SG_bin8</strain>
    </source>
</reference>
<evidence type="ECO:0000313" key="4">
    <source>
        <dbReference type="Proteomes" id="UP000192872"/>
    </source>
</evidence>
<name>A0A1W9HUU0_9HYPH</name>
<dbReference type="InterPro" id="IPR002035">
    <property type="entry name" value="VWF_A"/>
</dbReference>
<dbReference type="SMART" id="SM00327">
    <property type="entry name" value="VWA"/>
    <property type="match status" value="1"/>
</dbReference>
<dbReference type="Pfam" id="PF13400">
    <property type="entry name" value="Tad"/>
    <property type="match status" value="1"/>
</dbReference>
<sequence>MRFARDGLLSRFAQRQDGAVALMFGLVGLVLLMLVGGAIDYSRAANERTRLQSAIDATGLALVHLPSDTSAAVLSQQALAFFSGVYKPSPGFPTPRLTTTQMANGIKLEAVNDVPLSVLALTGTNSWPVGVSSHTVYGKNKIEIALVLDNSGSMAIDGKITALKNAVDNLITRLSSLVANPGDVKLSLVPFNTQVNIGTGYANSTALRWDVDVSNPHIRNYIKNLGISRYAPIPANWPGCVSDRDDDYQDYDTKGDAPTTAMESKYVAAYCHYYVGGYPVAGQQITAMKALTTDLESVRAASNSMIPTGATNITIGLVTGLATLRADTPFGAQSATDTFTNKFVIVFTDGHNTQNRFKGNGYDSNPESPQVDARFSKACDNARSSARAVIFTVGIGDGANDLLRSCATDPAAYYFPITSASQIGAAFEAILGQITKIRTSR</sequence>
<protein>
    <recommendedName>
        <fullName evidence="2">VWFA domain-containing protein</fullName>
    </recommendedName>
</protein>
<evidence type="ECO:0000313" key="3">
    <source>
        <dbReference type="EMBL" id="OQW51185.1"/>
    </source>
</evidence>
<dbReference type="InterPro" id="IPR028087">
    <property type="entry name" value="Tad_N"/>
</dbReference>
<accession>A0A1W9HUU0</accession>
<dbReference type="Pfam" id="PF00092">
    <property type="entry name" value="VWA"/>
    <property type="match status" value="1"/>
</dbReference>
<keyword evidence="1" id="KW-0472">Membrane</keyword>
<dbReference type="STRING" id="1827387.A4S15_12190"/>
<feature type="transmembrane region" description="Helical" evidence="1">
    <location>
        <begin position="20"/>
        <end position="39"/>
    </location>
</feature>